<dbReference type="PROSITE" id="PS50931">
    <property type="entry name" value="HTH_LYSR"/>
    <property type="match status" value="1"/>
</dbReference>
<dbReference type="GO" id="GO:0003700">
    <property type="term" value="F:DNA-binding transcription factor activity"/>
    <property type="evidence" value="ECO:0007669"/>
    <property type="project" value="InterPro"/>
</dbReference>
<dbReference type="GO" id="GO:0006351">
    <property type="term" value="P:DNA-templated transcription"/>
    <property type="evidence" value="ECO:0007669"/>
    <property type="project" value="TreeGrafter"/>
</dbReference>
<dbReference type="Pfam" id="PF00126">
    <property type="entry name" value="HTH_1"/>
    <property type="match status" value="1"/>
</dbReference>
<feature type="domain" description="HTH lysR-type" evidence="2">
    <location>
        <begin position="3"/>
        <end position="60"/>
    </location>
</feature>
<accession>A0AAW7WZF7</accession>
<dbReference type="InterPro" id="IPR058163">
    <property type="entry name" value="LysR-type_TF_proteobact-type"/>
</dbReference>
<evidence type="ECO:0000313" key="4">
    <source>
        <dbReference type="Proteomes" id="UP001169760"/>
    </source>
</evidence>
<reference evidence="3" key="1">
    <citation type="submission" date="2023-07" db="EMBL/GenBank/DDBJ databases">
        <title>Genome content predicts the carbon catabolic preferences of heterotrophic bacteria.</title>
        <authorList>
            <person name="Gralka M."/>
        </authorList>
    </citation>
    <scope>NUCLEOTIDE SEQUENCE</scope>
    <source>
        <strain evidence="3">I3M17_2</strain>
    </source>
</reference>
<dbReference type="PANTHER" id="PTHR30537">
    <property type="entry name" value="HTH-TYPE TRANSCRIPTIONAL REGULATOR"/>
    <property type="match status" value="1"/>
</dbReference>
<comment type="similarity">
    <text evidence="1">Belongs to the LysR transcriptional regulatory family.</text>
</comment>
<dbReference type="EMBL" id="JAUOPB010000001">
    <property type="protein sequence ID" value="MDO6420870.1"/>
    <property type="molecule type" value="Genomic_DNA"/>
</dbReference>
<evidence type="ECO:0000259" key="2">
    <source>
        <dbReference type="PROSITE" id="PS50931"/>
    </source>
</evidence>
<dbReference type="GO" id="GO:0043565">
    <property type="term" value="F:sequence-specific DNA binding"/>
    <property type="evidence" value="ECO:0007669"/>
    <property type="project" value="TreeGrafter"/>
</dbReference>
<proteinExistence type="inferred from homology"/>
<dbReference type="AlphaFoldDB" id="A0AAW7WZF7"/>
<protein>
    <submittedName>
        <fullName evidence="3">LysR family transcriptional regulator</fullName>
    </submittedName>
</protein>
<dbReference type="RefSeq" id="WP_216063661.1">
    <property type="nucleotide sequence ID" value="NZ_JAHKPP010000021.1"/>
</dbReference>
<comment type="caution">
    <text evidence="3">The sequence shown here is derived from an EMBL/GenBank/DDBJ whole genome shotgun (WGS) entry which is preliminary data.</text>
</comment>
<sequence>MQVSLQALKAFESAARRGSFKLAAEELSLTPTAISHHISNLESRLNVTLFHRLGRRISLTGTGIKLAKATSDGFRIIDSALEEVMEAGSAVRVTTTSSFAAMVLIPSQHEFEQANPGISMEISTGESVDNQSYVIPIRFGDVSVAADSDVIISESFNVFGAYGKVSPFGANEPVTIFTTQWKNKSLPDPPLAAWLELNGLDGSNIMFKKFDQELFGIQQAMAGNGLVFCSTTLTKRLLKFNLLQQFETRPVKSDFCYYIPNKNSFETRSAVRFLNWIEDLLNQGGEVET</sequence>
<dbReference type="Proteomes" id="UP001169760">
    <property type="component" value="Unassembled WGS sequence"/>
</dbReference>
<gene>
    <name evidence="3" type="ORF">Q4521_00140</name>
</gene>
<name>A0AAW7WZF7_9GAMM</name>
<organism evidence="3 4">
    <name type="scientific">Saccharophagus degradans</name>
    <dbReference type="NCBI Taxonomy" id="86304"/>
    <lineage>
        <taxon>Bacteria</taxon>
        <taxon>Pseudomonadati</taxon>
        <taxon>Pseudomonadota</taxon>
        <taxon>Gammaproteobacteria</taxon>
        <taxon>Cellvibrionales</taxon>
        <taxon>Cellvibrionaceae</taxon>
        <taxon>Saccharophagus</taxon>
    </lineage>
</organism>
<evidence type="ECO:0000313" key="3">
    <source>
        <dbReference type="EMBL" id="MDO6420870.1"/>
    </source>
</evidence>
<evidence type="ECO:0000256" key="1">
    <source>
        <dbReference type="ARBA" id="ARBA00009437"/>
    </source>
</evidence>
<dbReference type="InterPro" id="IPR000847">
    <property type="entry name" value="LysR_HTH_N"/>
</dbReference>
<dbReference type="PANTHER" id="PTHR30537:SF74">
    <property type="entry name" value="HTH-TYPE TRANSCRIPTIONAL REGULATOR TRPI"/>
    <property type="match status" value="1"/>
</dbReference>